<keyword evidence="1" id="KW-0472">Membrane</keyword>
<proteinExistence type="predicted"/>
<feature type="transmembrane region" description="Helical" evidence="1">
    <location>
        <begin position="46"/>
        <end position="65"/>
    </location>
</feature>
<protein>
    <recommendedName>
        <fullName evidence="4">Rod shape-determining protein MreD</fullName>
    </recommendedName>
</protein>
<feature type="transmembrane region" description="Helical" evidence="1">
    <location>
        <begin position="137"/>
        <end position="159"/>
    </location>
</feature>
<dbReference type="Proteomes" id="UP000178811">
    <property type="component" value="Unassembled WGS sequence"/>
</dbReference>
<evidence type="ECO:0008006" key="4">
    <source>
        <dbReference type="Google" id="ProtNLM"/>
    </source>
</evidence>
<organism evidence="2 3">
    <name type="scientific">Candidatus Kaiserbacteria bacterium RIFCSPLOWO2_01_FULL_52_12b</name>
    <dbReference type="NCBI Taxonomy" id="1798509"/>
    <lineage>
        <taxon>Bacteria</taxon>
        <taxon>Candidatus Kaiseribacteriota</taxon>
    </lineage>
</organism>
<evidence type="ECO:0000313" key="3">
    <source>
        <dbReference type="Proteomes" id="UP000178811"/>
    </source>
</evidence>
<dbReference type="EMBL" id="MFLW01000016">
    <property type="protein sequence ID" value="OGG78284.1"/>
    <property type="molecule type" value="Genomic_DNA"/>
</dbReference>
<sequence length="192" mass="21228">MKLSFTTGWLKFAIGWSAVFLFRLIPFRLPNVEPLLATVMPFSKRFGPLGSFLFGFMGIALFDAVTSGWGIWTLVTALAYGSVGLAAHFFFKNRSASVKNFLRFGVVGTLFYDAVTGLTIGPIFAGQPFMLALTGQIPFTLLHLLGTVVFSTVLSPVLYKWVVQNEVLEVSFFLPWTRTPHTASVMCSDNRP</sequence>
<keyword evidence="1" id="KW-0812">Transmembrane</keyword>
<evidence type="ECO:0000313" key="2">
    <source>
        <dbReference type="EMBL" id="OGG78284.1"/>
    </source>
</evidence>
<gene>
    <name evidence="2" type="ORF">A3A36_02965</name>
</gene>
<dbReference type="InterPro" id="IPR009825">
    <property type="entry name" value="ECF_substrate-spec-like"/>
</dbReference>
<keyword evidence="1" id="KW-1133">Transmembrane helix</keyword>
<feature type="transmembrane region" description="Helical" evidence="1">
    <location>
        <begin position="6"/>
        <end position="25"/>
    </location>
</feature>
<dbReference type="AlphaFoldDB" id="A0A1F6EXD3"/>
<dbReference type="GO" id="GO:0016020">
    <property type="term" value="C:membrane"/>
    <property type="evidence" value="ECO:0007669"/>
    <property type="project" value="InterPro"/>
</dbReference>
<dbReference type="Pfam" id="PF07155">
    <property type="entry name" value="ECF-ribofla_trS"/>
    <property type="match status" value="1"/>
</dbReference>
<evidence type="ECO:0000256" key="1">
    <source>
        <dbReference type="SAM" id="Phobius"/>
    </source>
</evidence>
<feature type="transmembrane region" description="Helical" evidence="1">
    <location>
        <begin position="71"/>
        <end position="91"/>
    </location>
</feature>
<name>A0A1F6EXD3_9BACT</name>
<dbReference type="Gene3D" id="1.10.1760.20">
    <property type="match status" value="1"/>
</dbReference>
<accession>A0A1F6EXD3</accession>
<comment type="caution">
    <text evidence="2">The sequence shown here is derived from an EMBL/GenBank/DDBJ whole genome shotgun (WGS) entry which is preliminary data.</text>
</comment>
<feature type="transmembrane region" description="Helical" evidence="1">
    <location>
        <begin position="103"/>
        <end position="125"/>
    </location>
</feature>
<reference evidence="2 3" key="1">
    <citation type="journal article" date="2016" name="Nat. Commun.">
        <title>Thousands of microbial genomes shed light on interconnected biogeochemical processes in an aquifer system.</title>
        <authorList>
            <person name="Anantharaman K."/>
            <person name="Brown C.T."/>
            <person name="Hug L.A."/>
            <person name="Sharon I."/>
            <person name="Castelle C.J."/>
            <person name="Probst A.J."/>
            <person name="Thomas B.C."/>
            <person name="Singh A."/>
            <person name="Wilkins M.J."/>
            <person name="Karaoz U."/>
            <person name="Brodie E.L."/>
            <person name="Williams K.H."/>
            <person name="Hubbard S.S."/>
            <person name="Banfield J.F."/>
        </authorList>
    </citation>
    <scope>NUCLEOTIDE SEQUENCE [LARGE SCALE GENOMIC DNA]</scope>
</reference>